<name>A0A269Y2V2_9PROT</name>
<reference evidence="7 8" key="1">
    <citation type="submission" date="2017-04" db="EMBL/GenBank/DDBJ databases">
        <title>Kefir bacterial isolates.</title>
        <authorList>
            <person name="Kim Y."/>
            <person name="Blasche S."/>
            <person name="Patil K.R."/>
        </authorList>
    </citation>
    <scope>NUCLEOTIDE SEQUENCE [LARGE SCALE GENOMIC DNA]</scope>
    <source>
        <strain evidence="7 8">KR</strain>
    </source>
</reference>
<keyword evidence="8" id="KW-1185">Reference proteome</keyword>
<comment type="catalytic activity">
    <reaction evidence="5">
        <text>3'-dephospho-CoA + ATP = ADP + CoA + H(+)</text>
        <dbReference type="Rhea" id="RHEA:18245"/>
        <dbReference type="ChEBI" id="CHEBI:15378"/>
        <dbReference type="ChEBI" id="CHEBI:30616"/>
        <dbReference type="ChEBI" id="CHEBI:57287"/>
        <dbReference type="ChEBI" id="CHEBI:57328"/>
        <dbReference type="ChEBI" id="CHEBI:456216"/>
        <dbReference type="EC" id="2.7.1.24"/>
    </reaction>
</comment>
<dbReference type="Proteomes" id="UP000216151">
    <property type="component" value="Unassembled WGS sequence"/>
</dbReference>
<dbReference type="UniPathway" id="UPA00241">
    <property type="reaction ID" value="UER00356"/>
</dbReference>
<evidence type="ECO:0000256" key="1">
    <source>
        <dbReference type="ARBA" id="ARBA00009018"/>
    </source>
</evidence>
<evidence type="ECO:0000313" key="7">
    <source>
        <dbReference type="EMBL" id="PAK79481.1"/>
    </source>
</evidence>
<dbReference type="GO" id="GO:0015937">
    <property type="term" value="P:coenzyme A biosynthetic process"/>
    <property type="evidence" value="ECO:0007669"/>
    <property type="project" value="UniProtKB-UniRule"/>
</dbReference>
<proteinExistence type="inferred from homology"/>
<dbReference type="GO" id="GO:0004140">
    <property type="term" value="F:dephospho-CoA kinase activity"/>
    <property type="evidence" value="ECO:0007669"/>
    <property type="project" value="UniProtKB-UniRule"/>
</dbReference>
<keyword evidence="3 5" id="KW-0067">ATP-binding</keyword>
<keyword evidence="5 7" id="KW-0418">Kinase</keyword>
<dbReference type="EC" id="2.7.1.24" evidence="5 6"/>
<dbReference type="RefSeq" id="WP_095349003.1">
    <property type="nucleotide sequence ID" value="NZ_JBDNMF010000009.1"/>
</dbReference>
<dbReference type="InterPro" id="IPR001977">
    <property type="entry name" value="Depp_CoAkinase"/>
</dbReference>
<dbReference type="EMBL" id="NCXK01000001">
    <property type="protein sequence ID" value="PAK79481.1"/>
    <property type="molecule type" value="Genomic_DNA"/>
</dbReference>
<evidence type="ECO:0000256" key="4">
    <source>
        <dbReference type="ARBA" id="ARBA00022993"/>
    </source>
</evidence>
<dbReference type="GO" id="GO:0005524">
    <property type="term" value="F:ATP binding"/>
    <property type="evidence" value="ECO:0007669"/>
    <property type="project" value="UniProtKB-UniRule"/>
</dbReference>
<comment type="function">
    <text evidence="5">Catalyzes the phosphorylation of the 3'-hydroxyl group of dephosphocoenzyme A to form coenzyme A.</text>
</comment>
<comment type="caution">
    <text evidence="7">The sequence shown here is derived from an EMBL/GenBank/DDBJ whole genome shotgun (WGS) entry which is preliminary data.</text>
</comment>
<keyword evidence="5" id="KW-0963">Cytoplasm</keyword>
<dbReference type="Gene3D" id="3.40.50.300">
    <property type="entry name" value="P-loop containing nucleotide triphosphate hydrolases"/>
    <property type="match status" value="1"/>
</dbReference>
<evidence type="ECO:0000256" key="2">
    <source>
        <dbReference type="ARBA" id="ARBA00022741"/>
    </source>
</evidence>
<evidence type="ECO:0000313" key="8">
    <source>
        <dbReference type="Proteomes" id="UP000216151"/>
    </source>
</evidence>
<dbReference type="NCBIfam" id="TIGR00152">
    <property type="entry name" value="dephospho-CoA kinase"/>
    <property type="match status" value="1"/>
</dbReference>
<evidence type="ECO:0000256" key="5">
    <source>
        <dbReference type="HAMAP-Rule" id="MF_00376"/>
    </source>
</evidence>
<organism evidence="7 8">
    <name type="scientific">Acetobacter fabarum</name>
    <dbReference type="NCBI Taxonomy" id="483199"/>
    <lineage>
        <taxon>Bacteria</taxon>
        <taxon>Pseudomonadati</taxon>
        <taxon>Pseudomonadota</taxon>
        <taxon>Alphaproteobacteria</taxon>
        <taxon>Acetobacterales</taxon>
        <taxon>Acetobacteraceae</taxon>
        <taxon>Acetobacter</taxon>
    </lineage>
</organism>
<accession>A0A269Y2V2</accession>
<comment type="pathway">
    <text evidence="5">Cofactor biosynthesis; coenzyme A biosynthesis; CoA from (R)-pantothenate: step 5/5.</text>
</comment>
<dbReference type="SUPFAM" id="SSF52540">
    <property type="entry name" value="P-loop containing nucleoside triphosphate hydrolases"/>
    <property type="match status" value="1"/>
</dbReference>
<dbReference type="AlphaFoldDB" id="A0A269Y2V2"/>
<dbReference type="InterPro" id="IPR027417">
    <property type="entry name" value="P-loop_NTPase"/>
</dbReference>
<comment type="subcellular location">
    <subcellularLocation>
        <location evidence="5">Cytoplasm</location>
    </subcellularLocation>
</comment>
<sequence>MKILGLTGGMGMGKSTVASMLRRAGVAVFDADATVHALQAPGGAALPRIAQLVPQAVTAGRLDRAVLRQAVLTHPALLKKLEAIMHPLVRHARTEFLRRSRLQGAACVVLDIPLLFETGADRLCRRVAVVSAPPWVQRRRVAHRRNMPPPQARRLIACQMRDARRVQKADTVIRTGLSMKETERQVRRFIRSLRA</sequence>
<dbReference type="HAMAP" id="MF_00376">
    <property type="entry name" value="Dephospho_CoA_kinase"/>
    <property type="match status" value="1"/>
</dbReference>
<feature type="binding site" evidence="5">
    <location>
        <begin position="11"/>
        <end position="16"/>
    </location>
    <ligand>
        <name>ATP</name>
        <dbReference type="ChEBI" id="CHEBI:30616"/>
    </ligand>
</feature>
<dbReference type="PANTHER" id="PTHR10695">
    <property type="entry name" value="DEPHOSPHO-COA KINASE-RELATED"/>
    <property type="match status" value="1"/>
</dbReference>
<keyword evidence="5" id="KW-0808">Transferase</keyword>
<gene>
    <name evidence="5" type="primary">coaE</name>
    <name evidence="7" type="ORF">B8X00_01935</name>
</gene>
<dbReference type="Pfam" id="PF01121">
    <property type="entry name" value="CoaE"/>
    <property type="match status" value="1"/>
</dbReference>
<keyword evidence="4 5" id="KW-0173">Coenzyme A biosynthesis</keyword>
<keyword evidence="2 5" id="KW-0547">Nucleotide-binding</keyword>
<dbReference type="GO" id="GO:0005737">
    <property type="term" value="C:cytoplasm"/>
    <property type="evidence" value="ECO:0007669"/>
    <property type="project" value="UniProtKB-SubCell"/>
</dbReference>
<dbReference type="OrthoDB" id="9812943at2"/>
<dbReference type="PANTHER" id="PTHR10695:SF46">
    <property type="entry name" value="BIFUNCTIONAL COENZYME A SYNTHASE-RELATED"/>
    <property type="match status" value="1"/>
</dbReference>
<protein>
    <recommendedName>
        <fullName evidence="5 6">Dephospho-CoA kinase</fullName>
        <ecNumber evidence="5 6">2.7.1.24</ecNumber>
    </recommendedName>
    <alternativeName>
        <fullName evidence="5">Dephosphocoenzyme A kinase</fullName>
    </alternativeName>
</protein>
<dbReference type="CDD" id="cd02022">
    <property type="entry name" value="DPCK"/>
    <property type="match status" value="1"/>
</dbReference>
<comment type="similarity">
    <text evidence="1 5">Belongs to the CoaE family.</text>
</comment>
<dbReference type="PROSITE" id="PS51219">
    <property type="entry name" value="DPCK"/>
    <property type="match status" value="1"/>
</dbReference>
<evidence type="ECO:0000256" key="3">
    <source>
        <dbReference type="ARBA" id="ARBA00022840"/>
    </source>
</evidence>
<evidence type="ECO:0000256" key="6">
    <source>
        <dbReference type="NCBIfam" id="TIGR00152"/>
    </source>
</evidence>